<dbReference type="STRING" id="1408281.Epro_0545"/>
<dbReference type="InterPro" id="IPR038107">
    <property type="entry name" value="Glycos_transf_N_sf"/>
</dbReference>
<accession>A0A0G3WKA1</accession>
<proteinExistence type="inferred from homology"/>
<comment type="function">
    <text evidence="9">Involved in lipopolysaccharide (LPS) biosynthesis. Catalyzes the transfer of 3-deoxy-D-manno-octulosonate (Kdo) residue(s) from CMP-Kdo to lipid IV(A), the tetraacyldisaccharide-1,4'-bisphosphate precursor of lipid A.</text>
</comment>
<evidence type="ECO:0000256" key="1">
    <source>
        <dbReference type="ARBA" id="ARBA00004713"/>
    </source>
</evidence>
<dbReference type="GO" id="GO:0005886">
    <property type="term" value="C:plasma membrane"/>
    <property type="evidence" value="ECO:0007669"/>
    <property type="project" value="UniProtKB-SubCell"/>
</dbReference>
<evidence type="ECO:0000313" key="11">
    <source>
        <dbReference type="EMBL" id="AKL97924.1"/>
    </source>
</evidence>
<dbReference type="EMBL" id="CP009498">
    <property type="protein sequence ID" value="AKL97924.1"/>
    <property type="molecule type" value="Genomic_DNA"/>
</dbReference>
<keyword evidence="9" id="KW-0812">Transmembrane</keyword>
<dbReference type="GO" id="GO:0009245">
    <property type="term" value="P:lipid A biosynthetic process"/>
    <property type="evidence" value="ECO:0007669"/>
    <property type="project" value="TreeGrafter"/>
</dbReference>
<evidence type="ECO:0000256" key="5">
    <source>
        <dbReference type="ARBA" id="ARBA00031445"/>
    </source>
</evidence>
<comment type="similarity">
    <text evidence="9">Belongs to the glycosyltransferase group 1 family.</text>
</comment>
<keyword evidence="9" id="KW-0472">Membrane</keyword>
<evidence type="ECO:0000256" key="9">
    <source>
        <dbReference type="RuleBase" id="RU365103"/>
    </source>
</evidence>
<dbReference type="PANTHER" id="PTHR42755">
    <property type="entry name" value="3-DEOXY-MANNO-OCTULOSONATE CYTIDYLYLTRANSFERASE"/>
    <property type="match status" value="1"/>
</dbReference>
<evidence type="ECO:0000256" key="8">
    <source>
        <dbReference type="PIRSR" id="PIRSR639901-2"/>
    </source>
</evidence>
<protein>
    <recommendedName>
        <fullName evidence="3 9">3-deoxy-D-manno-octulosonic acid transferase</fullName>
        <shortName evidence="9">Kdo transferase</shortName>
        <ecNumber evidence="2 9">2.4.99.12</ecNumber>
    </recommendedName>
    <alternativeName>
        <fullName evidence="5 9">Lipid IV(A) 3-deoxy-D-manno-octulosonic acid transferase</fullName>
    </alternativeName>
</protein>
<feature type="domain" description="3-deoxy-D-manno-octulosonic-acid transferase N-terminal" evidence="10">
    <location>
        <begin position="38"/>
        <end position="212"/>
    </location>
</feature>
<dbReference type="OrthoDB" id="9789797at2"/>
<keyword evidence="9" id="KW-1003">Cell membrane</keyword>
<feature type="site" description="Transition state stabilizer" evidence="8">
    <location>
        <position position="132"/>
    </location>
</feature>
<feature type="active site" description="Proton acceptor" evidence="7">
    <location>
        <position position="66"/>
    </location>
</feature>
<evidence type="ECO:0000313" key="12">
    <source>
        <dbReference type="Proteomes" id="UP000035337"/>
    </source>
</evidence>
<keyword evidence="4 9" id="KW-0808">Transferase</keyword>
<dbReference type="KEGG" id="epo:Epro_0545"/>
<keyword evidence="9" id="KW-1133">Transmembrane helix</keyword>
<evidence type="ECO:0000256" key="3">
    <source>
        <dbReference type="ARBA" id="ARBA00019077"/>
    </source>
</evidence>
<dbReference type="Gene3D" id="3.40.50.11720">
    <property type="entry name" value="3-Deoxy-D-manno-octulosonic-acid transferase, N-terminal domain"/>
    <property type="match status" value="1"/>
</dbReference>
<name>A0A0G3WKA1_9BACT</name>
<feature type="site" description="Transition state stabilizer" evidence="8">
    <location>
        <position position="210"/>
    </location>
</feature>
<dbReference type="SUPFAM" id="SSF53756">
    <property type="entry name" value="UDP-Glycosyltransferase/glycogen phosphorylase"/>
    <property type="match status" value="1"/>
</dbReference>
<dbReference type="EC" id="2.4.99.12" evidence="2 9"/>
<dbReference type="UniPathway" id="UPA00958"/>
<dbReference type="Proteomes" id="UP000035337">
    <property type="component" value="Chromosome"/>
</dbReference>
<dbReference type="InterPro" id="IPR007507">
    <property type="entry name" value="Glycos_transf_N"/>
</dbReference>
<comment type="subcellular location">
    <subcellularLocation>
        <location evidence="9">Cell membrane</location>
    </subcellularLocation>
</comment>
<dbReference type="Pfam" id="PF04413">
    <property type="entry name" value="Glycos_transf_N"/>
    <property type="match status" value="1"/>
</dbReference>
<dbReference type="Gene3D" id="3.40.50.2000">
    <property type="entry name" value="Glycogen Phosphorylase B"/>
    <property type="match status" value="1"/>
</dbReference>
<evidence type="ECO:0000256" key="2">
    <source>
        <dbReference type="ARBA" id="ARBA00012621"/>
    </source>
</evidence>
<reference evidence="11 12" key="1">
    <citation type="submission" date="2014-09" db="EMBL/GenBank/DDBJ databases">
        <title>Complete genome sequence of Endomicrobium proavitum.</title>
        <authorList>
            <person name="Zheng H."/>
        </authorList>
    </citation>
    <scope>NUCLEOTIDE SEQUENCE [LARGE SCALE GENOMIC DNA]</scope>
    <source>
        <strain evidence="11 12">Rsa215</strain>
    </source>
</reference>
<dbReference type="GO" id="GO:0043842">
    <property type="term" value="F:Kdo transferase activity"/>
    <property type="evidence" value="ECO:0007669"/>
    <property type="project" value="UniProtKB-EC"/>
</dbReference>
<organism evidence="11 12">
    <name type="scientific">Endomicrobium proavitum</name>
    <dbReference type="NCBI Taxonomy" id="1408281"/>
    <lineage>
        <taxon>Bacteria</taxon>
        <taxon>Pseudomonadati</taxon>
        <taxon>Elusimicrobiota</taxon>
        <taxon>Endomicrobiia</taxon>
        <taxon>Endomicrobiales</taxon>
        <taxon>Endomicrobiaceae</taxon>
        <taxon>Endomicrobium</taxon>
    </lineage>
</organism>
<feature type="transmembrane region" description="Helical" evidence="9">
    <location>
        <begin position="6"/>
        <end position="28"/>
    </location>
</feature>
<dbReference type="RefSeq" id="WP_052570380.1">
    <property type="nucleotide sequence ID" value="NZ_CP009498.1"/>
</dbReference>
<keyword evidence="12" id="KW-1185">Reference proteome</keyword>
<comment type="pathway">
    <text evidence="1 9">Bacterial outer membrane biogenesis; LPS core biosynthesis.</text>
</comment>
<dbReference type="AlphaFoldDB" id="A0A0G3WKA1"/>
<evidence type="ECO:0000256" key="6">
    <source>
        <dbReference type="ARBA" id="ARBA00049183"/>
    </source>
</evidence>
<dbReference type="GO" id="GO:0009244">
    <property type="term" value="P:lipopolysaccharide core region biosynthetic process"/>
    <property type="evidence" value="ECO:0007669"/>
    <property type="project" value="UniProtKB-UniRule"/>
</dbReference>
<keyword evidence="9" id="KW-0448">Lipopolysaccharide biosynthesis</keyword>
<evidence type="ECO:0000259" key="10">
    <source>
        <dbReference type="Pfam" id="PF04413"/>
    </source>
</evidence>
<comment type="catalytic activity">
    <reaction evidence="6 9">
        <text>lipid IVA (E. coli) + CMP-3-deoxy-beta-D-manno-octulosonate = alpha-Kdo-(2-&gt;6)-lipid IVA (E. coli) + CMP + H(+)</text>
        <dbReference type="Rhea" id="RHEA:28066"/>
        <dbReference type="ChEBI" id="CHEBI:15378"/>
        <dbReference type="ChEBI" id="CHEBI:58603"/>
        <dbReference type="ChEBI" id="CHEBI:60364"/>
        <dbReference type="ChEBI" id="CHEBI:60377"/>
        <dbReference type="ChEBI" id="CHEBI:85987"/>
        <dbReference type="EC" id="2.4.99.12"/>
    </reaction>
</comment>
<dbReference type="PANTHER" id="PTHR42755:SF1">
    <property type="entry name" value="3-DEOXY-D-MANNO-OCTULOSONIC ACID TRANSFERASE, MITOCHONDRIAL-RELATED"/>
    <property type="match status" value="1"/>
</dbReference>
<evidence type="ECO:0000256" key="4">
    <source>
        <dbReference type="ARBA" id="ARBA00022679"/>
    </source>
</evidence>
<sequence>MTKFFLAAYNSLFAVLLIPFFLIVLLFSGKYRKELFYRLPERFVKWKFPNRGSKKIVWLHCASLGEIRAAEPIIDDLRKDFFIVLTVVTKTGRQYAEKLNKADFISLLPLDLYPLMLKAIKKINPEILIIVETELWVSMLYAAKKLNVKVVTVNGRMSEKSFKMYKKMRFFWKRFVGLIDIVFARSQDDAERFKVLSGGKTEIIVTGNIKYDRDFSANADRKDFGLKDEDFVFTAGSVRDGEEEFIAQAYKKAAAKSGNIKFFLAPRHLTRIGKVKNILEKNEIKYSLLSELNGALLPGFKSSNFIVVDTFGKLQSIYSVSDVCYVGGSLVDKGGQNPVEPAAYSKPVLFGKHMDNFKTESEILLRYKGAFTVLNADDIAYEINRFASDKDFLAKAGGNALAAVKSQKGAVGVTIQNLRQQLKNEK</sequence>
<gene>
    <name evidence="11" type="primary">kdtA</name>
    <name evidence="11" type="ORF">Epro_0545</name>
</gene>
<evidence type="ECO:0000256" key="7">
    <source>
        <dbReference type="PIRSR" id="PIRSR639901-1"/>
    </source>
</evidence>
<dbReference type="InterPro" id="IPR039901">
    <property type="entry name" value="Kdotransferase"/>
</dbReference>